<dbReference type="RefSeq" id="WP_049745058.1">
    <property type="nucleotide sequence ID" value="NZ_CP012150.1"/>
</dbReference>
<dbReference type="KEGG" id="mgo:AFA91_12940"/>
<evidence type="ECO:0000313" key="2">
    <source>
        <dbReference type="EMBL" id="AKS32630.1"/>
    </source>
</evidence>
<dbReference type="InterPro" id="IPR017517">
    <property type="entry name" value="Maleyloyr_isom"/>
</dbReference>
<dbReference type="NCBIfam" id="TIGR03083">
    <property type="entry name" value="maleylpyruvate isomerase family mycothiol-dependent enzyme"/>
    <property type="match status" value="1"/>
</dbReference>
<dbReference type="EMBL" id="CP012150">
    <property type="protein sequence ID" value="AKS32630.1"/>
    <property type="molecule type" value="Genomic_DNA"/>
</dbReference>
<name>A0A0K0X571_MYCGD</name>
<dbReference type="PATRIC" id="fig|134601.6.peg.2682"/>
<dbReference type="Gene3D" id="1.20.120.450">
    <property type="entry name" value="dinb family like domain"/>
    <property type="match status" value="1"/>
</dbReference>
<dbReference type="GO" id="GO:0046872">
    <property type="term" value="F:metal ion binding"/>
    <property type="evidence" value="ECO:0007669"/>
    <property type="project" value="InterPro"/>
</dbReference>
<feature type="domain" description="Mycothiol-dependent maleylpyruvate isomerase metal-binding" evidence="1">
    <location>
        <begin position="14"/>
        <end position="93"/>
    </location>
</feature>
<gene>
    <name evidence="2" type="ORF">AFA91_12940</name>
</gene>
<dbReference type="SUPFAM" id="SSF109854">
    <property type="entry name" value="DinB/YfiT-like putative metalloenzymes"/>
    <property type="match status" value="1"/>
</dbReference>
<protein>
    <submittedName>
        <fullName evidence="2">DinB family protein</fullName>
    </submittedName>
</protein>
<sequence>MTAERRTLMDLAYEERSDLARYLATLTPQQWDAPSLCAGWTIKDVVAHIVSYEDLRFWGLLRRFAKGRVVRANEVGVEEFARMTPDELMGFLNEHLRPRGLTAAFGGMIGLVDGTIHHQDIRRALGHPRAVPADRLTRILPLIPSNPRLGAGRRIRGLRLRAVDVDWQHGTGPEVVGTGEALLMAMSGRRQVIGELEGDGAEILAERLRD</sequence>
<dbReference type="Pfam" id="PF11716">
    <property type="entry name" value="MDMPI_N"/>
    <property type="match status" value="1"/>
</dbReference>
<accession>A0A0K0X571</accession>
<dbReference type="AlphaFoldDB" id="A0A0K0X571"/>
<evidence type="ECO:0000259" key="1">
    <source>
        <dbReference type="Pfam" id="PF11716"/>
    </source>
</evidence>
<dbReference type="InterPro" id="IPR034660">
    <property type="entry name" value="DinB/YfiT-like"/>
</dbReference>
<dbReference type="InterPro" id="IPR024344">
    <property type="entry name" value="MDMPI_metal-binding"/>
</dbReference>
<dbReference type="Proteomes" id="UP000062255">
    <property type="component" value="Chromosome"/>
</dbReference>
<proteinExistence type="predicted"/>
<reference evidence="2 3" key="1">
    <citation type="submission" date="2015-07" db="EMBL/GenBank/DDBJ databases">
        <title>Complete genome sequence of Mycobacterium goodii X7B, a facultative thermophilic biodesulfurizing bacterium.</title>
        <authorList>
            <person name="Yu B."/>
            <person name="Li F."/>
            <person name="Xu P."/>
        </authorList>
    </citation>
    <scope>NUCLEOTIDE SEQUENCE [LARGE SCALE GENOMIC DNA]</scope>
    <source>
        <strain evidence="2 3">X7B</strain>
    </source>
</reference>
<dbReference type="OrthoDB" id="5178565at2"/>
<evidence type="ECO:0000313" key="3">
    <source>
        <dbReference type="Proteomes" id="UP000062255"/>
    </source>
</evidence>
<organism evidence="2 3">
    <name type="scientific">Mycolicibacterium goodii</name>
    <name type="common">Mycobacterium goodii</name>
    <dbReference type="NCBI Taxonomy" id="134601"/>
    <lineage>
        <taxon>Bacteria</taxon>
        <taxon>Bacillati</taxon>
        <taxon>Actinomycetota</taxon>
        <taxon>Actinomycetes</taxon>
        <taxon>Mycobacteriales</taxon>
        <taxon>Mycobacteriaceae</taxon>
        <taxon>Mycolicibacterium</taxon>
    </lineage>
</organism>
<dbReference type="STRING" id="134601.AFA91_12940"/>